<evidence type="ECO:0000313" key="3">
    <source>
        <dbReference type="Proteomes" id="UP000307602"/>
    </source>
</evidence>
<organism evidence="2 3">
    <name type="scientific">Flavivirga rizhaonensis</name>
    <dbReference type="NCBI Taxonomy" id="2559571"/>
    <lineage>
        <taxon>Bacteria</taxon>
        <taxon>Pseudomonadati</taxon>
        <taxon>Bacteroidota</taxon>
        <taxon>Flavobacteriia</taxon>
        <taxon>Flavobacteriales</taxon>
        <taxon>Flavobacteriaceae</taxon>
        <taxon>Flavivirga</taxon>
    </lineage>
</organism>
<sequence length="640" mass="74599">MTNIMGNEKKLKVVLIDNNPLDRAVIDAVFNADKTTFELRYSCSLLDNKVVRAIGLNDLKIILENSDFKEYKPNIVLLDLALTSPGLDTFRDSDFTEEFWKGGLFALSSKILELKNIIEPIKIASIYFGGIINKNSSINYNNSKEIIDKYNGQNIKSANTKLDSAEIEIINKTSDFYKESLKIESEIHSLIKTSKSNTNLQNKNRELEENAKSFFREVYSDLSEITTTLTRAPELFEMFSLIALYPQICFGIISHFASIHRKEVLSMILSFRYPLSKQIKTKIFSPLICDKAHLFGLNKETYTERLKESYIDWKKYSHEKYYLAPFSNIPVVKVSNKKEFRLFEFLREIKSVFEKSDRLVIIFDETEVFINGWSKHPNYDNINDVLSTNGNDHKFAMTLNWSQPLKLKILKDKFNIKEHTKYFNSSFIIYVPSIDISVREFYADLSDLSKNIESSIEPNSTVLVIRGKEKNFKKNLIRKITSGGDKISIYEIPKYVEDGDKKLNFKLFDSIILNTLLAYDTKDKIYKVLFANDINRLQDNLRIFDFLSFEDYLHKKCDGEVYRNIIYTKEFMLFRKEIINSNYFNKLDKSPENFWQDFWKNISNILESRINKIENSSEITNRILLNILADSKVGDSPQMK</sequence>
<dbReference type="AlphaFoldDB" id="A0A4S1DYS6"/>
<dbReference type="Proteomes" id="UP000307602">
    <property type="component" value="Unassembled WGS sequence"/>
</dbReference>
<dbReference type="EMBL" id="SRSO01000007">
    <property type="protein sequence ID" value="TGV03377.1"/>
    <property type="molecule type" value="Genomic_DNA"/>
</dbReference>
<reference evidence="2 3" key="1">
    <citation type="submission" date="2019-04" db="EMBL/GenBank/DDBJ databases">
        <authorList>
            <person name="Liu A."/>
        </authorList>
    </citation>
    <scope>NUCLEOTIDE SEQUENCE [LARGE SCALE GENOMIC DNA]</scope>
    <source>
        <strain evidence="2 3">RZ03</strain>
    </source>
</reference>
<comment type="caution">
    <text evidence="2">The sequence shown here is derived from an EMBL/GenBank/DDBJ whole genome shotgun (WGS) entry which is preliminary data.</text>
</comment>
<feature type="coiled-coil region" evidence="1">
    <location>
        <begin position="190"/>
        <end position="217"/>
    </location>
</feature>
<proteinExistence type="predicted"/>
<dbReference type="OrthoDB" id="1394996at2"/>
<gene>
    <name evidence="2" type="ORF">EM932_06805</name>
</gene>
<dbReference type="RefSeq" id="WP_135876431.1">
    <property type="nucleotide sequence ID" value="NZ_SRSO01000007.1"/>
</dbReference>
<protein>
    <submittedName>
        <fullName evidence="2">Uncharacterized protein</fullName>
    </submittedName>
</protein>
<accession>A0A4S1DYS6</accession>
<name>A0A4S1DYS6_9FLAO</name>
<keyword evidence="1" id="KW-0175">Coiled coil</keyword>
<keyword evidence="3" id="KW-1185">Reference proteome</keyword>
<evidence type="ECO:0000256" key="1">
    <source>
        <dbReference type="SAM" id="Coils"/>
    </source>
</evidence>
<evidence type="ECO:0000313" key="2">
    <source>
        <dbReference type="EMBL" id="TGV03377.1"/>
    </source>
</evidence>